<dbReference type="InterPro" id="IPR036390">
    <property type="entry name" value="WH_DNA-bd_sf"/>
</dbReference>
<dbReference type="CDD" id="cd24077">
    <property type="entry name" value="ASKHA_ATPase_ROK_SaXylR-like"/>
    <property type="match status" value="1"/>
</dbReference>
<comment type="similarity">
    <text evidence="2">Belongs to the ROK (NagC/XylR) family.</text>
</comment>
<sequence length="383" mass="42477">MITDKYLIREQNEALVLQTIIENKGLSRAQIAKETGLNKASVSSITTSLIDSGLVEETGIGQSGKTGGRKPIFVNFCGKAGLVIAFDLGYNYISGAISYLDGTIIRQFRERHLLNRENIIDYIEQYSKELLSAAPLTLHDVVGMTLAIHGIVVDNHIRFTPSYDLKDFPLKKELEKRFYFPIYLENEANLSALGEFTFSQSRDNLISISIHSGIGAGIIQDKRLQTGAHGQAGEIGHTILHPKGKACNCGNLGCLEKYASNLVVYQEFSKHYNLKHANSDLISQYYLCSDSFTQELINQQIYHQAIGINNLIMLCDPQLVIINSSLYAKIPKLLDKLESEINSQFAQKVSLTISNLGDTATLYGGIATAVQQFLHIPDLTFPR</sequence>
<dbReference type="GO" id="GO:0003700">
    <property type="term" value="F:DNA-binding transcription factor activity"/>
    <property type="evidence" value="ECO:0007669"/>
    <property type="project" value="InterPro"/>
</dbReference>
<reference evidence="5 6" key="1">
    <citation type="journal article" date="2014" name="Genome Announc.">
        <title>Whole-Genome Sequence of Streptococcus suis Serotype 4 Reference Strain 6407.</title>
        <authorList>
            <person name="Wang K."/>
            <person name="Chen J."/>
            <person name="Yao H."/>
            <person name="Lu C."/>
        </authorList>
    </citation>
    <scope>NUCLEOTIDE SEQUENCE [LARGE SCALE GENOMIC DNA]</scope>
    <source>
        <strain evidence="5">6407</strain>
    </source>
</reference>
<name>A0A075SGX6_STRSU</name>
<dbReference type="AlphaFoldDB" id="A0A075SGX6"/>
<evidence type="ECO:0000313" key="5">
    <source>
        <dbReference type="EMBL" id="AIG43098.1"/>
    </source>
</evidence>
<dbReference type="HOGENOM" id="CLU_036604_13_1_9"/>
<dbReference type="Pfam" id="PF00480">
    <property type="entry name" value="ROK"/>
    <property type="match status" value="1"/>
</dbReference>
<feature type="domain" description="HTH marR-type" evidence="4">
    <location>
        <begin position="13"/>
        <end position="57"/>
    </location>
</feature>
<evidence type="ECO:0000256" key="2">
    <source>
        <dbReference type="ARBA" id="ARBA00006479"/>
    </source>
</evidence>
<evidence type="ECO:0000256" key="1">
    <source>
        <dbReference type="ARBA" id="ARBA00002486"/>
    </source>
</evidence>
<dbReference type="SUPFAM" id="SSF53067">
    <property type="entry name" value="Actin-like ATPase domain"/>
    <property type="match status" value="1"/>
</dbReference>
<dbReference type="InterPro" id="IPR000600">
    <property type="entry name" value="ROK"/>
</dbReference>
<dbReference type="InterPro" id="IPR000835">
    <property type="entry name" value="HTH_MarR-typ"/>
</dbReference>
<gene>
    <name evidence="5" type="ORF">ID09_03190</name>
</gene>
<accession>A0A075SGX6</accession>
<dbReference type="EMBL" id="CP008921">
    <property type="protein sequence ID" value="AIG43098.1"/>
    <property type="molecule type" value="Genomic_DNA"/>
</dbReference>
<dbReference type="PATRIC" id="fig|1214179.4.peg.603"/>
<dbReference type="Proteomes" id="UP000028185">
    <property type="component" value="Chromosome"/>
</dbReference>
<dbReference type="InterPro" id="IPR043129">
    <property type="entry name" value="ATPase_NBD"/>
</dbReference>
<organism evidence="5 6">
    <name type="scientific">Streptococcus suis 6407</name>
    <dbReference type="NCBI Taxonomy" id="1214179"/>
    <lineage>
        <taxon>Bacteria</taxon>
        <taxon>Bacillati</taxon>
        <taxon>Bacillota</taxon>
        <taxon>Bacilli</taxon>
        <taxon>Lactobacillales</taxon>
        <taxon>Streptococcaceae</taxon>
        <taxon>Streptococcus</taxon>
    </lineage>
</organism>
<proteinExistence type="inferred from homology"/>
<dbReference type="Gene3D" id="3.30.420.40">
    <property type="match status" value="2"/>
</dbReference>
<dbReference type="PANTHER" id="PTHR18964">
    <property type="entry name" value="ROK (REPRESSOR, ORF, KINASE) FAMILY"/>
    <property type="match status" value="1"/>
</dbReference>
<dbReference type="Gene3D" id="1.10.10.10">
    <property type="entry name" value="Winged helix-like DNA-binding domain superfamily/Winged helix DNA-binding domain"/>
    <property type="match status" value="1"/>
</dbReference>
<evidence type="ECO:0000256" key="3">
    <source>
        <dbReference type="ARBA" id="ARBA00022629"/>
    </source>
</evidence>
<evidence type="ECO:0000313" key="6">
    <source>
        <dbReference type="Proteomes" id="UP000028185"/>
    </source>
</evidence>
<dbReference type="PROSITE" id="PS01125">
    <property type="entry name" value="ROK"/>
    <property type="match status" value="1"/>
</dbReference>
<dbReference type="Pfam" id="PF12802">
    <property type="entry name" value="MarR_2"/>
    <property type="match status" value="1"/>
</dbReference>
<dbReference type="RefSeq" id="WP_024382206.1">
    <property type="nucleotide sequence ID" value="NZ_ALLE01000022.1"/>
</dbReference>
<keyword evidence="3" id="KW-0119">Carbohydrate metabolism</keyword>
<dbReference type="GO" id="GO:0042732">
    <property type="term" value="P:D-xylose metabolic process"/>
    <property type="evidence" value="ECO:0007669"/>
    <property type="project" value="UniProtKB-KW"/>
</dbReference>
<evidence type="ECO:0000259" key="4">
    <source>
        <dbReference type="Pfam" id="PF12802"/>
    </source>
</evidence>
<dbReference type="PANTHER" id="PTHR18964:SF149">
    <property type="entry name" value="BIFUNCTIONAL UDP-N-ACETYLGLUCOSAMINE 2-EPIMERASE_N-ACETYLMANNOSAMINE KINASE"/>
    <property type="match status" value="1"/>
</dbReference>
<protein>
    <submittedName>
        <fullName evidence="5">MarR family transcriptional regulator</fullName>
    </submittedName>
</protein>
<comment type="function">
    <text evidence="1">Transcriptional repressor of xylose-utilizing enzymes.</text>
</comment>
<keyword evidence="3" id="KW-0859">Xylose metabolism</keyword>
<dbReference type="InterPro" id="IPR049874">
    <property type="entry name" value="ROK_cs"/>
</dbReference>
<dbReference type="InterPro" id="IPR036388">
    <property type="entry name" value="WH-like_DNA-bd_sf"/>
</dbReference>
<dbReference type="SUPFAM" id="SSF46785">
    <property type="entry name" value="Winged helix' DNA-binding domain"/>
    <property type="match status" value="1"/>
</dbReference>